<gene>
    <name evidence="1" type="ORF">BLNAU_24118</name>
</gene>
<proteinExistence type="predicted"/>
<name>A0ABQ9WNC8_9EUKA</name>
<dbReference type="Proteomes" id="UP001281761">
    <property type="component" value="Unassembled WGS sequence"/>
</dbReference>
<protein>
    <submittedName>
        <fullName evidence="1">Uncharacterized protein</fullName>
    </submittedName>
</protein>
<sequence>MGDFAKSGVELPVGPPIHENARTLSIERVSVEHSEKRAVSADVCCCGEVNGVTVQRGAHTDQERQSRGEVVRVVAVFITGSSLLASFIRERIACVGISRPVPTKSHPSSDCLFEKCSGDGQDASQAISAFIRGMASRSICSTFQHSSSIFSENQLLVIHNQHSQSYSLSTVIIHQDSSQFISVVSDRSRLDRNRIACVTEDFLNPIIPQIFGVFDDV</sequence>
<comment type="caution">
    <text evidence="1">The sequence shown here is derived from an EMBL/GenBank/DDBJ whole genome shotgun (WGS) entry which is preliminary data.</text>
</comment>
<evidence type="ECO:0000313" key="2">
    <source>
        <dbReference type="Proteomes" id="UP001281761"/>
    </source>
</evidence>
<keyword evidence="2" id="KW-1185">Reference proteome</keyword>
<evidence type="ECO:0000313" key="1">
    <source>
        <dbReference type="EMBL" id="KAK2940970.1"/>
    </source>
</evidence>
<dbReference type="EMBL" id="JARBJD010000572">
    <property type="protein sequence ID" value="KAK2940970.1"/>
    <property type="molecule type" value="Genomic_DNA"/>
</dbReference>
<accession>A0ABQ9WNC8</accession>
<organism evidence="1 2">
    <name type="scientific">Blattamonas nauphoetae</name>
    <dbReference type="NCBI Taxonomy" id="2049346"/>
    <lineage>
        <taxon>Eukaryota</taxon>
        <taxon>Metamonada</taxon>
        <taxon>Preaxostyla</taxon>
        <taxon>Oxymonadida</taxon>
        <taxon>Blattamonas</taxon>
    </lineage>
</organism>
<reference evidence="1 2" key="1">
    <citation type="journal article" date="2022" name="bioRxiv">
        <title>Genomics of Preaxostyla Flagellates Illuminates Evolutionary Transitions and the Path Towards Mitochondrial Loss.</title>
        <authorList>
            <person name="Novak L.V.F."/>
            <person name="Treitli S.C."/>
            <person name="Pyrih J."/>
            <person name="Halakuc P."/>
            <person name="Pipaliya S.V."/>
            <person name="Vacek V."/>
            <person name="Brzon O."/>
            <person name="Soukal P."/>
            <person name="Eme L."/>
            <person name="Dacks J.B."/>
            <person name="Karnkowska A."/>
            <person name="Elias M."/>
            <person name="Hampl V."/>
        </authorList>
    </citation>
    <scope>NUCLEOTIDE SEQUENCE [LARGE SCALE GENOMIC DNA]</scope>
    <source>
        <strain evidence="1">NAU3</strain>
        <tissue evidence="1">Gut</tissue>
    </source>
</reference>